<feature type="repeat" description="TPR" evidence="4">
    <location>
        <begin position="29"/>
        <end position="62"/>
    </location>
</feature>
<keyword evidence="4" id="KW-0802">TPR repeat</keyword>
<evidence type="ECO:0000256" key="4">
    <source>
        <dbReference type="PROSITE-ProRule" id="PRU00339"/>
    </source>
</evidence>
<dbReference type="PANTHER" id="PTHR23040:SF2">
    <property type="entry name" value="OUTER DYNEIN ARM-DOCKING COMPLEX SUBUNIT 4"/>
    <property type="match status" value="1"/>
</dbReference>
<dbReference type="PROSITE" id="PS50005">
    <property type="entry name" value="TPR"/>
    <property type="match status" value="1"/>
</dbReference>
<accession>A0AAE0BSM3</accession>
<sequence length="711" mass="78465">MESEKSASASSQSEAGRGPLNPKMKDSFFFSYECEGLTHARRREHAKAVQAYTKAINLCPDAKTTILQRGQSQFAMGQFEAAVVDADLALKTDQDKVKYKALQLKAEALHAKGDFEFAIVNFHRAALLRPDLHEFQYGIQKATDAINKCFGMYDPMLETPDYMEPVSHTWGDDLVAPRVLRHHGTSGNDTPAGWEAQPPSRVHTPRGTSPGNSRPQTPRSSSRLQSGRSSAAGSRSATPASGMESRPITPREEAAGERPESASAPSSTPHAGQHRSAPSKRAGGRRVPASQIGLTPPTSRGASPRPMSSSGGAMGKRSEKKYNQSLLGALYDDEVFLQQLKGDRVMAEVVGDDVTSALKYLDNRKEYWRKQDPLEEDRKARVKSDSKTARARAQTPRSQGSGAASTTNENQKTPMTPRTPRASTMNMTPRRSTISSRGPSGRKSMAAISPRRSTIRRSHVPDAGKKALLSDFGGDLPSSENLTEKKQYMDHMRFALQSQDDLRKAIELEDFNVALTIGSNFFKQLPSLDIMNKAHFTTDTLVWMGTAWYELADFNQASIQMRKAMEVARSCKYKIGEKRAVVGCATSEQARGKYSEAEVLWRAALRISEPAVEAKMQICVAICCMYQHKYQEALDCADTVLAMPSTRPTDNYDDVSLMKANFISAESNLSLQRKPFARFALGKYMQIASKLGDERALQQGRDLERTIDDTE</sequence>
<dbReference type="SMART" id="SM00028">
    <property type="entry name" value="TPR"/>
    <property type="match status" value="5"/>
</dbReference>
<dbReference type="InterPro" id="IPR040111">
    <property type="entry name" value="ODAD4"/>
</dbReference>
<protein>
    <recommendedName>
        <fullName evidence="2">Outer dynein arm-docking complex subunit 4</fullName>
    </recommendedName>
    <alternativeName>
        <fullName evidence="3">Tetratricopeptide repeat protein 25</fullName>
    </alternativeName>
</protein>
<proteinExistence type="predicted"/>
<feature type="compositionally biased region" description="Low complexity" evidence="5">
    <location>
        <begin position="219"/>
        <end position="242"/>
    </location>
</feature>
<evidence type="ECO:0000256" key="5">
    <source>
        <dbReference type="SAM" id="MobiDB-lite"/>
    </source>
</evidence>
<feature type="region of interest" description="Disordered" evidence="5">
    <location>
        <begin position="1"/>
        <end position="22"/>
    </location>
</feature>
<evidence type="ECO:0000256" key="1">
    <source>
        <dbReference type="ARBA" id="ARBA00004430"/>
    </source>
</evidence>
<evidence type="ECO:0000313" key="6">
    <source>
        <dbReference type="EMBL" id="KAK3241364.1"/>
    </source>
</evidence>
<dbReference type="InterPro" id="IPR011990">
    <property type="entry name" value="TPR-like_helical_dom_sf"/>
</dbReference>
<name>A0AAE0BSM3_9CHLO</name>
<evidence type="ECO:0000256" key="3">
    <source>
        <dbReference type="ARBA" id="ARBA00034143"/>
    </source>
</evidence>
<dbReference type="InterPro" id="IPR019734">
    <property type="entry name" value="TPR_rpt"/>
</dbReference>
<gene>
    <name evidence="6" type="ORF">CYMTET_48868</name>
</gene>
<comment type="subcellular location">
    <subcellularLocation>
        <location evidence="1">Cytoplasm</location>
        <location evidence="1">Cytoskeleton</location>
        <location evidence="1">Cilium axoneme</location>
    </subcellularLocation>
</comment>
<dbReference type="AlphaFoldDB" id="A0AAE0BSM3"/>
<feature type="compositionally biased region" description="Basic and acidic residues" evidence="5">
    <location>
        <begin position="372"/>
        <end position="388"/>
    </location>
</feature>
<reference evidence="6 7" key="1">
    <citation type="journal article" date="2015" name="Genome Biol. Evol.">
        <title>Comparative Genomics of a Bacterivorous Green Alga Reveals Evolutionary Causalities and Consequences of Phago-Mixotrophic Mode of Nutrition.</title>
        <authorList>
            <person name="Burns J.A."/>
            <person name="Paasch A."/>
            <person name="Narechania A."/>
            <person name="Kim E."/>
        </authorList>
    </citation>
    <scope>NUCLEOTIDE SEQUENCE [LARGE SCALE GENOMIC DNA]</scope>
    <source>
        <strain evidence="6 7">PLY_AMNH</strain>
    </source>
</reference>
<dbReference type="PANTHER" id="PTHR23040">
    <property type="match status" value="1"/>
</dbReference>
<dbReference type="EMBL" id="LGRX02033407">
    <property type="protein sequence ID" value="KAK3241364.1"/>
    <property type="molecule type" value="Genomic_DNA"/>
</dbReference>
<feature type="compositionally biased region" description="Polar residues" evidence="5">
    <location>
        <begin position="292"/>
        <end position="311"/>
    </location>
</feature>
<feature type="compositionally biased region" description="Low complexity" evidence="5">
    <location>
        <begin position="1"/>
        <end position="15"/>
    </location>
</feature>
<feature type="region of interest" description="Disordered" evidence="5">
    <location>
        <begin position="372"/>
        <end position="462"/>
    </location>
</feature>
<keyword evidence="7" id="KW-1185">Reference proteome</keyword>
<dbReference type="Proteomes" id="UP001190700">
    <property type="component" value="Unassembled WGS sequence"/>
</dbReference>
<feature type="compositionally biased region" description="Basic and acidic residues" evidence="5">
    <location>
        <begin position="249"/>
        <end position="260"/>
    </location>
</feature>
<dbReference type="Gene3D" id="1.25.40.10">
    <property type="entry name" value="Tetratricopeptide repeat domain"/>
    <property type="match status" value="2"/>
</dbReference>
<evidence type="ECO:0000256" key="2">
    <source>
        <dbReference type="ARBA" id="ARBA00034139"/>
    </source>
</evidence>
<dbReference type="SUPFAM" id="SSF48452">
    <property type="entry name" value="TPR-like"/>
    <property type="match status" value="1"/>
</dbReference>
<evidence type="ECO:0000313" key="7">
    <source>
        <dbReference type="Proteomes" id="UP001190700"/>
    </source>
</evidence>
<dbReference type="GO" id="GO:0005930">
    <property type="term" value="C:axoneme"/>
    <property type="evidence" value="ECO:0007669"/>
    <property type="project" value="UniProtKB-SubCell"/>
</dbReference>
<feature type="compositionally biased region" description="Polar residues" evidence="5">
    <location>
        <begin position="206"/>
        <end position="218"/>
    </location>
</feature>
<feature type="region of interest" description="Disordered" evidence="5">
    <location>
        <begin position="181"/>
        <end position="320"/>
    </location>
</feature>
<comment type="caution">
    <text evidence="6">The sequence shown here is derived from an EMBL/GenBank/DDBJ whole genome shotgun (WGS) entry which is preliminary data.</text>
</comment>
<feature type="compositionally biased region" description="Polar residues" evidence="5">
    <location>
        <begin position="395"/>
        <end position="438"/>
    </location>
</feature>
<organism evidence="6 7">
    <name type="scientific">Cymbomonas tetramitiformis</name>
    <dbReference type="NCBI Taxonomy" id="36881"/>
    <lineage>
        <taxon>Eukaryota</taxon>
        <taxon>Viridiplantae</taxon>
        <taxon>Chlorophyta</taxon>
        <taxon>Pyramimonadophyceae</taxon>
        <taxon>Pyramimonadales</taxon>
        <taxon>Pyramimonadaceae</taxon>
        <taxon>Cymbomonas</taxon>
    </lineage>
</organism>